<dbReference type="EMBL" id="MN740853">
    <property type="protein sequence ID" value="QHU15219.1"/>
    <property type="molecule type" value="Genomic_DNA"/>
</dbReference>
<sequence>MTEPTSQHKVTLITDGAEMYYGVYSREQEYKFEKEKFRYNGDNKIRHARYTIYEKEDGTQVKVTEVSRNPNLPADHKKRFPDSEYLGNFVKWVKTVEW</sequence>
<protein>
    <submittedName>
        <fullName evidence="1">Uncharacterized protein</fullName>
    </submittedName>
</protein>
<reference evidence="1" key="1">
    <citation type="journal article" date="2020" name="Nature">
        <title>Giant virus diversity and host interactions through global metagenomics.</title>
        <authorList>
            <person name="Schulz F."/>
            <person name="Roux S."/>
            <person name="Paez-Espino D."/>
            <person name="Jungbluth S."/>
            <person name="Walsh D.A."/>
            <person name="Denef V.J."/>
            <person name="McMahon K.D."/>
            <person name="Konstantinidis K.T."/>
            <person name="Eloe-Fadrosh E.A."/>
            <person name="Kyrpides N.C."/>
            <person name="Woyke T."/>
        </authorList>
    </citation>
    <scope>NUCLEOTIDE SEQUENCE</scope>
    <source>
        <strain evidence="1">GVMAG-S-1102244-55</strain>
    </source>
</reference>
<proteinExistence type="predicted"/>
<organism evidence="1">
    <name type="scientific">viral metagenome</name>
    <dbReference type="NCBI Taxonomy" id="1070528"/>
    <lineage>
        <taxon>unclassified sequences</taxon>
        <taxon>metagenomes</taxon>
        <taxon>organismal metagenomes</taxon>
    </lineage>
</organism>
<evidence type="ECO:0000313" key="1">
    <source>
        <dbReference type="EMBL" id="QHU15219.1"/>
    </source>
</evidence>
<accession>A0A6C0KC06</accession>
<name>A0A6C0KC06_9ZZZZ</name>
<dbReference type="AlphaFoldDB" id="A0A6C0KC06"/>